<name>A0AA88GQG3_NAELO</name>
<sequence length="208" mass="23557">MTSSSVLRDLMAPFQRRSFASTLLGQDNLCCFPLTFTLESSFVQNMNGSVFMTGKSATYQDYDNQRIRIESEYTAYGQTFKDMALRFKLGSTSYNYHVKDNTCTCYVGEFIIDKKCVPNTPIVQKANILNLKAFKIEERKSNGYSMNEWLVQGDHMSGDECLPFRSYMVANNLSIVETEGTNVKASVDANVFKVPQHCPTLDKCSTRN</sequence>
<comment type="caution">
    <text evidence="1">The sequence shown here is derived from an EMBL/GenBank/DDBJ whole genome shotgun (WGS) entry which is preliminary data.</text>
</comment>
<dbReference type="EMBL" id="PYSW02000023">
    <property type="protein sequence ID" value="KAG2382492.1"/>
    <property type="molecule type" value="Genomic_DNA"/>
</dbReference>
<gene>
    <name evidence="1" type="ORF">C9374_005072</name>
</gene>
<dbReference type="Proteomes" id="UP000816034">
    <property type="component" value="Unassembled WGS sequence"/>
</dbReference>
<dbReference type="GeneID" id="68097527"/>
<dbReference type="AlphaFoldDB" id="A0AA88GQG3"/>
<reference evidence="1 2" key="1">
    <citation type="journal article" date="2018" name="BMC Genomics">
        <title>The genome of Naegleria lovaniensis, the basis for a comparative approach to unravel pathogenicity factors of the human pathogenic amoeba N. fowleri.</title>
        <authorList>
            <person name="Liechti N."/>
            <person name="Schurch N."/>
            <person name="Bruggmann R."/>
            <person name="Wittwer M."/>
        </authorList>
    </citation>
    <scope>NUCLEOTIDE SEQUENCE [LARGE SCALE GENOMIC DNA]</scope>
    <source>
        <strain evidence="1 2">ATCC 30569</strain>
    </source>
</reference>
<proteinExistence type="predicted"/>
<accession>A0AA88GQG3</accession>
<keyword evidence="2" id="KW-1185">Reference proteome</keyword>
<evidence type="ECO:0000313" key="2">
    <source>
        <dbReference type="Proteomes" id="UP000816034"/>
    </source>
</evidence>
<evidence type="ECO:0000313" key="1">
    <source>
        <dbReference type="EMBL" id="KAG2382492.1"/>
    </source>
</evidence>
<dbReference type="RefSeq" id="XP_044548171.1">
    <property type="nucleotide sequence ID" value="XM_044694782.1"/>
</dbReference>
<organism evidence="1 2">
    <name type="scientific">Naegleria lovaniensis</name>
    <name type="common">Amoeba</name>
    <dbReference type="NCBI Taxonomy" id="51637"/>
    <lineage>
        <taxon>Eukaryota</taxon>
        <taxon>Discoba</taxon>
        <taxon>Heterolobosea</taxon>
        <taxon>Tetramitia</taxon>
        <taxon>Eutetramitia</taxon>
        <taxon>Vahlkampfiidae</taxon>
        <taxon>Naegleria</taxon>
    </lineage>
</organism>
<protein>
    <submittedName>
        <fullName evidence="1">Uncharacterized protein</fullName>
    </submittedName>
</protein>